<gene>
    <name evidence="1" type="ORF">MNBD_NITROSPINAE04-1254</name>
</gene>
<proteinExistence type="predicted"/>
<protein>
    <submittedName>
        <fullName evidence="1">Uncharacterized protein</fullName>
    </submittedName>
</protein>
<dbReference type="EMBL" id="UOGA01000108">
    <property type="protein sequence ID" value="VAX17913.1"/>
    <property type="molecule type" value="Genomic_DNA"/>
</dbReference>
<sequence>MSERKRSDGFLYPFGSYPENKFSQRTGYDSKFIKEGKYFYYQVVLSHERILPVLFELLNALPEKAFIVTQIHTDDYYKDSDTYVSDEPVEVEELLRWIRGWKDVALDDGFFGIGAFTEGPTMEVFLDEHKTIHIYHHDPDFMEGTLERLGIAFVMDLRLYWDEPHYHESLPLLTEYSEDYLTAFEDLADKYDLLLDEDEDDDTDEDGDPLGMTCWKIELRGYKPKSEFDPTPQGFYSTLYLNAESRDEATDMVEMYMESKDEYADLFLQMARVPEELLSAGLRRKNYDPEEPVVWFESERIEFKWNQTGGLDCLPS</sequence>
<evidence type="ECO:0000313" key="1">
    <source>
        <dbReference type="EMBL" id="VAX17913.1"/>
    </source>
</evidence>
<reference evidence="1" key="1">
    <citation type="submission" date="2018-06" db="EMBL/GenBank/DDBJ databases">
        <authorList>
            <person name="Zhirakovskaya E."/>
        </authorList>
    </citation>
    <scope>NUCLEOTIDE SEQUENCE</scope>
</reference>
<name>A0A3B1C016_9ZZZZ</name>
<dbReference type="AlphaFoldDB" id="A0A3B1C016"/>
<accession>A0A3B1C016</accession>
<organism evidence="1">
    <name type="scientific">hydrothermal vent metagenome</name>
    <dbReference type="NCBI Taxonomy" id="652676"/>
    <lineage>
        <taxon>unclassified sequences</taxon>
        <taxon>metagenomes</taxon>
        <taxon>ecological metagenomes</taxon>
    </lineage>
</organism>